<sequence length="103" mass="11648">MLFQYVAELDAFLKFLIWRFSILDKPTPGIANLKYRDKPALQSRDRGNVIVLLPLFNSSLVKNLLRPFSKDKSSNSAEDIPFSQATPVILLLLYLVSTCTTSI</sequence>
<proteinExistence type="inferred from homology"/>
<comment type="subcellular location">
    <subcellularLocation>
        <location evidence="1">Peroxisome membrane</location>
        <topology evidence="1">Multi-pass membrane protein</topology>
    </subcellularLocation>
</comment>
<evidence type="ECO:0000256" key="1">
    <source>
        <dbReference type="ARBA" id="ARBA00004585"/>
    </source>
</evidence>
<comment type="pathway">
    <text evidence="2">Protein modification; protein ubiquitination.</text>
</comment>
<protein>
    <recommendedName>
        <fullName evidence="17">Transmembrane protein</fullName>
    </recommendedName>
</protein>
<dbReference type="PANTHER" id="PTHR48178:SF1">
    <property type="entry name" value="PEROXISOME BIOGENESIS FACTOR 2"/>
    <property type="match status" value="1"/>
</dbReference>
<evidence type="ECO:0000256" key="5">
    <source>
        <dbReference type="ARBA" id="ARBA00022679"/>
    </source>
</evidence>
<evidence type="ECO:0000256" key="7">
    <source>
        <dbReference type="ARBA" id="ARBA00022723"/>
    </source>
</evidence>
<comment type="caution">
    <text evidence="15">The sequence shown here is derived from an EMBL/GenBank/DDBJ whole genome shotgun (WGS) entry which is preliminary data.</text>
</comment>
<evidence type="ECO:0000256" key="4">
    <source>
        <dbReference type="ARBA" id="ARBA00022448"/>
    </source>
</evidence>
<comment type="similarity">
    <text evidence="3">Belongs to the pex2/pex10/pex12 family.</text>
</comment>
<evidence type="ECO:0000256" key="9">
    <source>
        <dbReference type="ARBA" id="ARBA00022786"/>
    </source>
</evidence>
<keyword evidence="6" id="KW-0812">Transmembrane</keyword>
<dbReference type="AlphaFoldDB" id="A0A396H4U3"/>
<dbReference type="GO" id="GO:0005778">
    <property type="term" value="C:peroxisomal membrane"/>
    <property type="evidence" value="ECO:0007669"/>
    <property type="project" value="UniProtKB-SubCell"/>
</dbReference>
<evidence type="ECO:0000256" key="8">
    <source>
        <dbReference type="ARBA" id="ARBA00022771"/>
    </source>
</evidence>
<name>A0A396H4U3_MEDTR</name>
<evidence type="ECO:0000256" key="2">
    <source>
        <dbReference type="ARBA" id="ARBA00004906"/>
    </source>
</evidence>
<evidence type="ECO:0000256" key="11">
    <source>
        <dbReference type="ARBA" id="ARBA00022927"/>
    </source>
</evidence>
<dbReference type="GO" id="GO:0016740">
    <property type="term" value="F:transferase activity"/>
    <property type="evidence" value="ECO:0007669"/>
    <property type="project" value="UniProtKB-KW"/>
</dbReference>
<evidence type="ECO:0000313" key="16">
    <source>
        <dbReference type="Proteomes" id="UP000265566"/>
    </source>
</evidence>
<keyword evidence="13" id="KW-0472">Membrane</keyword>
<dbReference type="PANTHER" id="PTHR48178">
    <property type="entry name" value="PEROXISOME BIOGENESIS FACTOR 2"/>
    <property type="match status" value="1"/>
</dbReference>
<keyword evidence="11" id="KW-0653">Protein transport</keyword>
<keyword evidence="8" id="KW-0863">Zinc-finger</keyword>
<evidence type="ECO:0000256" key="12">
    <source>
        <dbReference type="ARBA" id="ARBA00022989"/>
    </source>
</evidence>
<dbReference type="InterPro" id="IPR025654">
    <property type="entry name" value="PEX2/10"/>
</dbReference>
<dbReference type="EMBL" id="PSQE01000007">
    <property type="protein sequence ID" value="RHN47773.1"/>
    <property type="molecule type" value="Genomic_DNA"/>
</dbReference>
<keyword evidence="4" id="KW-0813">Transport</keyword>
<evidence type="ECO:0008006" key="17">
    <source>
        <dbReference type="Google" id="ProtNLM"/>
    </source>
</evidence>
<keyword evidence="9" id="KW-0833">Ubl conjugation pathway</keyword>
<dbReference type="GO" id="GO:0008270">
    <property type="term" value="F:zinc ion binding"/>
    <property type="evidence" value="ECO:0007669"/>
    <property type="project" value="UniProtKB-KW"/>
</dbReference>
<keyword evidence="12" id="KW-1133">Transmembrane helix</keyword>
<organism evidence="15 16">
    <name type="scientific">Medicago truncatula</name>
    <name type="common">Barrel medic</name>
    <name type="synonym">Medicago tribuloides</name>
    <dbReference type="NCBI Taxonomy" id="3880"/>
    <lineage>
        <taxon>Eukaryota</taxon>
        <taxon>Viridiplantae</taxon>
        <taxon>Streptophyta</taxon>
        <taxon>Embryophyta</taxon>
        <taxon>Tracheophyta</taxon>
        <taxon>Spermatophyta</taxon>
        <taxon>Magnoliopsida</taxon>
        <taxon>eudicotyledons</taxon>
        <taxon>Gunneridae</taxon>
        <taxon>Pentapetalae</taxon>
        <taxon>rosids</taxon>
        <taxon>fabids</taxon>
        <taxon>Fabales</taxon>
        <taxon>Fabaceae</taxon>
        <taxon>Papilionoideae</taxon>
        <taxon>50 kb inversion clade</taxon>
        <taxon>NPAAA clade</taxon>
        <taxon>Hologalegina</taxon>
        <taxon>IRL clade</taxon>
        <taxon>Trifolieae</taxon>
        <taxon>Medicago</taxon>
    </lineage>
</organism>
<evidence type="ECO:0000256" key="6">
    <source>
        <dbReference type="ARBA" id="ARBA00022692"/>
    </source>
</evidence>
<gene>
    <name evidence="15" type="ORF">MtrunA17_Chr7g0256631</name>
</gene>
<evidence type="ECO:0000256" key="10">
    <source>
        <dbReference type="ARBA" id="ARBA00022833"/>
    </source>
</evidence>
<evidence type="ECO:0000256" key="3">
    <source>
        <dbReference type="ARBA" id="ARBA00008704"/>
    </source>
</evidence>
<dbReference type="Gramene" id="rna42412">
    <property type="protein sequence ID" value="RHN47773.1"/>
    <property type="gene ID" value="gene42412"/>
</dbReference>
<reference evidence="16" key="1">
    <citation type="journal article" date="2018" name="Nat. Plants">
        <title>Whole-genome landscape of Medicago truncatula symbiotic genes.</title>
        <authorList>
            <person name="Pecrix Y."/>
            <person name="Staton S.E."/>
            <person name="Sallet E."/>
            <person name="Lelandais-Briere C."/>
            <person name="Moreau S."/>
            <person name="Carrere S."/>
            <person name="Blein T."/>
            <person name="Jardinaud M.F."/>
            <person name="Latrasse D."/>
            <person name="Zouine M."/>
            <person name="Zahm M."/>
            <person name="Kreplak J."/>
            <person name="Mayjonade B."/>
            <person name="Satge C."/>
            <person name="Perez M."/>
            <person name="Cauet S."/>
            <person name="Marande W."/>
            <person name="Chantry-Darmon C."/>
            <person name="Lopez-Roques C."/>
            <person name="Bouchez O."/>
            <person name="Berard A."/>
            <person name="Debelle F."/>
            <person name="Munos S."/>
            <person name="Bendahmane A."/>
            <person name="Berges H."/>
            <person name="Niebel A."/>
            <person name="Buitink J."/>
            <person name="Frugier F."/>
            <person name="Benhamed M."/>
            <person name="Crespi M."/>
            <person name="Gouzy J."/>
            <person name="Gamas P."/>
        </authorList>
    </citation>
    <scope>NUCLEOTIDE SEQUENCE [LARGE SCALE GENOMIC DNA]</scope>
    <source>
        <strain evidence="16">cv. Jemalong A17</strain>
    </source>
</reference>
<keyword evidence="10" id="KW-0862">Zinc</keyword>
<keyword evidence="7" id="KW-0479">Metal-binding</keyword>
<keyword evidence="5" id="KW-0808">Transferase</keyword>
<evidence type="ECO:0000256" key="14">
    <source>
        <dbReference type="ARBA" id="ARBA00023140"/>
    </source>
</evidence>
<accession>A0A396H4U3</accession>
<dbReference type="GO" id="GO:0016558">
    <property type="term" value="P:protein import into peroxisome matrix"/>
    <property type="evidence" value="ECO:0007669"/>
    <property type="project" value="InterPro"/>
</dbReference>
<dbReference type="Proteomes" id="UP000265566">
    <property type="component" value="Chromosome 7"/>
</dbReference>
<keyword evidence="14" id="KW-0576">Peroxisome</keyword>
<evidence type="ECO:0000313" key="15">
    <source>
        <dbReference type="EMBL" id="RHN47773.1"/>
    </source>
</evidence>
<evidence type="ECO:0000256" key="13">
    <source>
        <dbReference type="ARBA" id="ARBA00023136"/>
    </source>
</evidence>